<accession>A0ABU1X9F0</accession>
<sequence>MAQIHRIMDINQLHTITNEVVDTTRESLVIGTI</sequence>
<gene>
    <name evidence="1" type="ORF">J2W56_000883</name>
</gene>
<protein>
    <submittedName>
        <fullName evidence="1">Uncharacterized protein</fullName>
    </submittedName>
</protein>
<reference evidence="1 2" key="1">
    <citation type="submission" date="2023-07" db="EMBL/GenBank/DDBJ databases">
        <title>Sorghum-associated microbial communities from plants grown in Nebraska, USA.</title>
        <authorList>
            <person name="Schachtman D."/>
        </authorList>
    </citation>
    <scope>NUCLEOTIDE SEQUENCE [LARGE SCALE GENOMIC DNA]</scope>
    <source>
        <strain evidence="1 2">4272</strain>
    </source>
</reference>
<evidence type="ECO:0000313" key="1">
    <source>
        <dbReference type="EMBL" id="MDR7167165.1"/>
    </source>
</evidence>
<comment type="caution">
    <text evidence="1">The sequence shown here is derived from an EMBL/GenBank/DDBJ whole genome shotgun (WGS) entry which is preliminary data.</text>
</comment>
<organism evidence="1 2">
    <name type="scientific">Nocardia kruczakiae</name>
    <dbReference type="NCBI Taxonomy" id="261477"/>
    <lineage>
        <taxon>Bacteria</taxon>
        <taxon>Bacillati</taxon>
        <taxon>Actinomycetota</taxon>
        <taxon>Actinomycetes</taxon>
        <taxon>Mycobacteriales</taxon>
        <taxon>Nocardiaceae</taxon>
        <taxon>Nocardia</taxon>
    </lineage>
</organism>
<name>A0ABU1X9F0_9NOCA</name>
<proteinExistence type="predicted"/>
<dbReference type="Proteomes" id="UP001251217">
    <property type="component" value="Unassembled WGS sequence"/>
</dbReference>
<dbReference type="EMBL" id="JAVDWW010000001">
    <property type="protein sequence ID" value="MDR7167165.1"/>
    <property type="molecule type" value="Genomic_DNA"/>
</dbReference>
<keyword evidence="2" id="KW-1185">Reference proteome</keyword>
<evidence type="ECO:0000313" key="2">
    <source>
        <dbReference type="Proteomes" id="UP001251217"/>
    </source>
</evidence>